<accession>A0A1I7XM80</accession>
<organism evidence="1 2">
    <name type="scientific">Heterorhabditis bacteriophora</name>
    <name type="common">Entomopathogenic nematode worm</name>
    <dbReference type="NCBI Taxonomy" id="37862"/>
    <lineage>
        <taxon>Eukaryota</taxon>
        <taxon>Metazoa</taxon>
        <taxon>Ecdysozoa</taxon>
        <taxon>Nematoda</taxon>
        <taxon>Chromadorea</taxon>
        <taxon>Rhabditida</taxon>
        <taxon>Rhabditina</taxon>
        <taxon>Rhabditomorpha</taxon>
        <taxon>Strongyloidea</taxon>
        <taxon>Heterorhabditidae</taxon>
        <taxon>Heterorhabditis</taxon>
    </lineage>
</organism>
<dbReference type="Proteomes" id="UP000095283">
    <property type="component" value="Unplaced"/>
</dbReference>
<keyword evidence="1" id="KW-1185">Reference proteome</keyword>
<evidence type="ECO:0000313" key="2">
    <source>
        <dbReference type="WBParaSite" id="Hba_18604"/>
    </source>
</evidence>
<evidence type="ECO:0000313" key="1">
    <source>
        <dbReference type="Proteomes" id="UP000095283"/>
    </source>
</evidence>
<dbReference type="WBParaSite" id="Hba_18604">
    <property type="protein sequence ID" value="Hba_18604"/>
    <property type="gene ID" value="Hba_18604"/>
</dbReference>
<sequence>MPIKASVGVKAFQHNFNYNESFLDFRNKNASAVGPPLCSESCDDTCCRQRQMRFDRSQENSFTLNSQSWNTSRRYSSACSFSAQHSFTFYLQLTESSVLPGVL</sequence>
<proteinExistence type="predicted"/>
<protein>
    <submittedName>
        <fullName evidence="2">CX domain-containing protein</fullName>
    </submittedName>
</protein>
<name>A0A1I7XM80_HETBA</name>
<reference evidence="2" key="1">
    <citation type="submission" date="2016-11" db="UniProtKB">
        <authorList>
            <consortium name="WormBaseParasite"/>
        </authorList>
    </citation>
    <scope>IDENTIFICATION</scope>
</reference>
<dbReference type="AlphaFoldDB" id="A0A1I7XM80"/>